<dbReference type="AlphaFoldDB" id="A0A2G5PC47"/>
<dbReference type="EMBL" id="PDCN02000007">
    <property type="protein sequence ID" value="PIB75922.1"/>
    <property type="molecule type" value="Genomic_DNA"/>
</dbReference>
<accession>A0A2G5PC47</accession>
<keyword evidence="2" id="KW-1185">Reference proteome</keyword>
<dbReference type="Pfam" id="PF09965">
    <property type="entry name" value="DUF2199"/>
    <property type="match status" value="1"/>
</dbReference>
<sequence>MSALTCDCCGAPIENTDRIDIGSYLPDDLASLDERRIIRDDGGLVRHKGVGHFVRCILEVRLTGGVLLALGIWILVDKSTYERCRTNWNDPSYLDLVIDGTLASELAGLPAQYGAPVTARPVAQDQLPYVTASSDPRVNRIRSDTWDRDEVLSSYDCPLPIAVRTRLSNGWTVERSAALERRFGEDGLVEFYDDIRSVGIETFQDTIARTPEETLREFLHGDSPTPEDQHRTWREGPELRNTFWAESMPRPDGGTEAVFFGQVIRNGDIIYFTCAPGFGGNRAWAEHVFRSLTAPGAPGQG</sequence>
<protein>
    <submittedName>
        <fullName evidence="1">DUF2199 domain-containing protein</fullName>
    </submittedName>
</protein>
<reference evidence="1 2" key="1">
    <citation type="journal article" date="2017" name="Infect. Genet. Evol.">
        <title>The new phylogeny of the genus Mycobacterium: The old and the news.</title>
        <authorList>
            <person name="Tortoli E."/>
            <person name="Fedrizzi T."/>
            <person name="Meehan C.J."/>
            <person name="Trovato A."/>
            <person name="Grottola A."/>
            <person name="Giacobazzi E."/>
            <person name="Serpini G.F."/>
            <person name="Tagliazucchi S."/>
            <person name="Fabio A."/>
            <person name="Bettua C."/>
            <person name="Bertorelli R."/>
            <person name="Frascaro F."/>
            <person name="De Sanctis V."/>
            <person name="Pecorari M."/>
            <person name="Jousson O."/>
            <person name="Segata N."/>
            <person name="Cirillo D.M."/>
        </authorList>
    </citation>
    <scope>NUCLEOTIDE SEQUENCE [LARGE SCALE GENOMIC DNA]</scope>
    <source>
        <strain evidence="1 2">CIP1034565</strain>
    </source>
</reference>
<evidence type="ECO:0000313" key="2">
    <source>
        <dbReference type="Proteomes" id="UP000230551"/>
    </source>
</evidence>
<dbReference type="RefSeq" id="WP_090590705.1">
    <property type="nucleotide sequence ID" value="NZ_CP104302.1"/>
</dbReference>
<proteinExistence type="predicted"/>
<evidence type="ECO:0000313" key="1">
    <source>
        <dbReference type="EMBL" id="PIB75922.1"/>
    </source>
</evidence>
<comment type="caution">
    <text evidence="1">The sequence shown here is derived from an EMBL/GenBank/DDBJ whole genome shotgun (WGS) entry which is preliminary data.</text>
</comment>
<name>A0A2G5PC47_9MYCO</name>
<dbReference type="Proteomes" id="UP000230551">
    <property type="component" value="Unassembled WGS sequence"/>
</dbReference>
<dbReference type="InterPro" id="IPR018697">
    <property type="entry name" value="DUF2199"/>
</dbReference>
<organism evidence="1 2">
    <name type="scientific">Mycolicibacterium brumae</name>
    <dbReference type="NCBI Taxonomy" id="85968"/>
    <lineage>
        <taxon>Bacteria</taxon>
        <taxon>Bacillati</taxon>
        <taxon>Actinomycetota</taxon>
        <taxon>Actinomycetes</taxon>
        <taxon>Mycobacteriales</taxon>
        <taxon>Mycobacteriaceae</taxon>
        <taxon>Mycolicibacterium</taxon>
    </lineage>
</organism>
<gene>
    <name evidence="1" type="ORF">CQY22_007675</name>
</gene>